<evidence type="ECO:0000313" key="3">
    <source>
        <dbReference type="Proteomes" id="UP001206595"/>
    </source>
</evidence>
<evidence type="ECO:0000256" key="1">
    <source>
        <dbReference type="SAM" id="MobiDB-lite"/>
    </source>
</evidence>
<dbReference type="EMBL" id="MU620945">
    <property type="protein sequence ID" value="KAI8577114.1"/>
    <property type="molecule type" value="Genomic_DNA"/>
</dbReference>
<feature type="compositionally biased region" description="Polar residues" evidence="1">
    <location>
        <begin position="7"/>
        <end position="22"/>
    </location>
</feature>
<keyword evidence="3" id="KW-1185">Reference proteome</keyword>
<dbReference type="RefSeq" id="XP_051442118.1">
    <property type="nucleotide sequence ID" value="XM_051591081.1"/>
</dbReference>
<gene>
    <name evidence="2" type="ORF">K450DRAFT_253730</name>
</gene>
<feature type="region of interest" description="Disordered" evidence="1">
    <location>
        <begin position="1"/>
        <end position="48"/>
    </location>
</feature>
<name>A0AAD5E5M8_UMBRA</name>
<evidence type="ECO:0000313" key="2">
    <source>
        <dbReference type="EMBL" id="KAI8577114.1"/>
    </source>
</evidence>
<dbReference type="AlphaFoldDB" id="A0AAD5E5M8"/>
<sequence>MSAKPISFTSTDNKPSSTTQHLTFGPFSAPEHLPPYSPPTARQLHLTSPPTSPGGNWFFFPPIFRFALWRRRVSCRNSPL</sequence>
<reference evidence="2" key="1">
    <citation type="submission" date="2021-06" db="EMBL/GenBank/DDBJ databases">
        <authorList>
            <consortium name="DOE Joint Genome Institute"/>
            <person name="Mondo S.J."/>
            <person name="Amses K.R."/>
            <person name="Simmons D.R."/>
            <person name="Longcore J.E."/>
            <person name="Seto K."/>
            <person name="Alves G.H."/>
            <person name="Bonds A.E."/>
            <person name="Quandt C.A."/>
            <person name="Davis W.J."/>
            <person name="Chang Y."/>
            <person name="Letcher P.M."/>
            <person name="Powell M.J."/>
            <person name="Kuo A."/>
            <person name="Labutti K."/>
            <person name="Pangilinan J."/>
            <person name="Andreopoulos W."/>
            <person name="Tritt A."/>
            <person name="Riley R."/>
            <person name="Hundley H."/>
            <person name="Johnson J."/>
            <person name="Lipzen A."/>
            <person name="Barry K."/>
            <person name="Berbee M.L."/>
            <person name="Buchler N.E."/>
            <person name="Grigoriev I.V."/>
            <person name="Spatafora J.W."/>
            <person name="Stajich J.E."/>
            <person name="James T.Y."/>
        </authorList>
    </citation>
    <scope>NUCLEOTIDE SEQUENCE</scope>
    <source>
        <strain evidence="2">AG</strain>
    </source>
</reference>
<proteinExistence type="predicted"/>
<dbReference type="GeneID" id="75916424"/>
<protein>
    <submittedName>
        <fullName evidence="2">Uncharacterized protein</fullName>
    </submittedName>
</protein>
<reference evidence="2" key="2">
    <citation type="journal article" date="2022" name="Proc. Natl. Acad. Sci. U.S.A.">
        <title>Diploid-dominant life cycles characterize the early evolution of Fungi.</title>
        <authorList>
            <person name="Amses K.R."/>
            <person name="Simmons D.R."/>
            <person name="Longcore J.E."/>
            <person name="Mondo S.J."/>
            <person name="Seto K."/>
            <person name="Jeronimo G.H."/>
            <person name="Bonds A.E."/>
            <person name="Quandt C.A."/>
            <person name="Davis W.J."/>
            <person name="Chang Y."/>
            <person name="Federici B.A."/>
            <person name="Kuo A."/>
            <person name="LaButti K."/>
            <person name="Pangilinan J."/>
            <person name="Andreopoulos W."/>
            <person name="Tritt A."/>
            <person name="Riley R."/>
            <person name="Hundley H."/>
            <person name="Johnson J."/>
            <person name="Lipzen A."/>
            <person name="Barry K."/>
            <person name="Lang B.F."/>
            <person name="Cuomo C.A."/>
            <person name="Buchler N.E."/>
            <person name="Grigoriev I.V."/>
            <person name="Spatafora J.W."/>
            <person name="Stajich J.E."/>
            <person name="James T.Y."/>
        </authorList>
    </citation>
    <scope>NUCLEOTIDE SEQUENCE</scope>
    <source>
        <strain evidence="2">AG</strain>
    </source>
</reference>
<comment type="caution">
    <text evidence="2">The sequence shown here is derived from an EMBL/GenBank/DDBJ whole genome shotgun (WGS) entry which is preliminary data.</text>
</comment>
<organism evidence="2 3">
    <name type="scientific">Umbelopsis ramanniana AG</name>
    <dbReference type="NCBI Taxonomy" id="1314678"/>
    <lineage>
        <taxon>Eukaryota</taxon>
        <taxon>Fungi</taxon>
        <taxon>Fungi incertae sedis</taxon>
        <taxon>Mucoromycota</taxon>
        <taxon>Mucoromycotina</taxon>
        <taxon>Umbelopsidomycetes</taxon>
        <taxon>Umbelopsidales</taxon>
        <taxon>Umbelopsidaceae</taxon>
        <taxon>Umbelopsis</taxon>
    </lineage>
</organism>
<accession>A0AAD5E5M8</accession>
<dbReference type="Proteomes" id="UP001206595">
    <property type="component" value="Unassembled WGS sequence"/>
</dbReference>